<dbReference type="CDD" id="cd02440">
    <property type="entry name" value="AdoMet_MTases"/>
    <property type="match status" value="1"/>
</dbReference>
<dbReference type="PANTHER" id="PTHR43542">
    <property type="entry name" value="METHYLTRANSFERASE"/>
    <property type="match status" value="1"/>
</dbReference>
<evidence type="ECO:0000313" key="4">
    <source>
        <dbReference type="EMBL" id="ASO22314.1"/>
    </source>
</evidence>
<keyword evidence="5" id="KW-1185">Reference proteome</keyword>
<name>A0A221W9B1_9PSEU</name>
<evidence type="ECO:0000256" key="1">
    <source>
        <dbReference type="ARBA" id="ARBA00022603"/>
    </source>
</evidence>
<dbReference type="SUPFAM" id="SSF53335">
    <property type="entry name" value="S-adenosyl-L-methionine-dependent methyltransferases"/>
    <property type="match status" value="1"/>
</dbReference>
<keyword evidence="2 4" id="KW-0808">Transferase</keyword>
<feature type="region of interest" description="Disordered" evidence="3">
    <location>
        <begin position="190"/>
        <end position="210"/>
    </location>
</feature>
<dbReference type="GO" id="GO:0052913">
    <property type="term" value="F:16S rRNA (guanine(966)-N(2))-methyltransferase activity"/>
    <property type="evidence" value="ECO:0007669"/>
    <property type="project" value="UniProtKB-EC"/>
</dbReference>
<dbReference type="InterPro" id="IPR002052">
    <property type="entry name" value="DNA_methylase_N6_adenine_CS"/>
</dbReference>
<protein>
    <submittedName>
        <fullName evidence="4">Ribosomal RNA small subunit methyltransferase D</fullName>
        <ecNumber evidence="4">2.1.1.171</ecNumber>
    </submittedName>
</protein>
<sequence length="210" mass="22465">MGEDGPVTRIVAGSMGGRRITVPPRGTRPTSERVREALFNAVESLVDLRGRRVLDLYAGSGALGLEALSRGAAEAVFVESDRRATLVLRRNIDTLRPQGAVVRPGTVASVLDSPADRPFDLVLADPPYDVPTDGLDAVLALLAHHGWTSPGSLVVVERAVRDRPPRWPAPLRALREKRYGDTILYWGDHDEDANGAKPSGETPGDAHAGG</sequence>
<proteinExistence type="predicted"/>
<dbReference type="Proteomes" id="UP000204221">
    <property type="component" value="Chromosome"/>
</dbReference>
<dbReference type="InterPro" id="IPR004398">
    <property type="entry name" value="RNA_MeTrfase_RsmD"/>
</dbReference>
<dbReference type="PIRSF" id="PIRSF004553">
    <property type="entry name" value="CHP00095"/>
    <property type="match status" value="1"/>
</dbReference>
<evidence type="ECO:0000256" key="2">
    <source>
        <dbReference type="ARBA" id="ARBA00022679"/>
    </source>
</evidence>
<organism evidence="4 5">
    <name type="scientific">Actinoalloteichus hoggarensis</name>
    <dbReference type="NCBI Taxonomy" id="1470176"/>
    <lineage>
        <taxon>Bacteria</taxon>
        <taxon>Bacillati</taxon>
        <taxon>Actinomycetota</taxon>
        <taxon>Actinomycetes</taxon>
        <taxon>Pseudonocardiales</taxon>
        <taxon>Pseudonocardiaceae</taxon>
        <taxon>Actinoalloteichus</taxon>
    </lineage>
</organism>
<reference evidence="4 5" key="1">
    <citation type="submission" date="2017-07" db="EMBL/GenBank/DDBJ databases">
        <title>Complete genome sequence of Actinoalloteichus hoggarensis DSM 45943, type strain of Actinoalloteichus hoggarensis.</title>
        <authorList>
            <person name="Ruckert C."/>
            <person name="Nouioui I."/>
            <person name="Willmese J."/>
            <person name="van Wezel G."/>
            <person name="Klenk H.-P."/>
            <person name="Kalinowski J."/>
            <person name="Zotchev S.B."/>
        </authorList>
    </citation>
    <scope>NUCLEOTIDE SEQUENCE [LARGE SCALE GENOMIC DNA]</scope>
    <source>
        <strain evidence="4 5">DSM 45943</strain>
    </source>
</reference>
<dbReference type="PANTHER" id="PTHR43542:SF1">
    <property type="entry name" value="METHYLTRANSFERASE"/>
    <property type="match status" value="1"/>
</dbReference>
<dbReference type="InterPro" id="IPR029063">
    <property type="entry name" value="SAM-dependent_MTases_sf"/>
</dbReference>
<dbReference type="KEGG" id="ahg:AHOG_23530"/>
<evidence type="ECO:0000256" key="3">
    <source>
        <dbReference type="SAM" id="MobiDB-lite"/>
    </source>
</evidence>
<keyword evidence="1 4" id="KW-0489">Methyltransferase</keyword>
<gene>
    <name evidence="4" type="primary">rsmD</name>
    <name evidence="4" type="ORF">AHOG_23530</name>
</gene>
<dbReference type="Pfam" id="PF03602">
    <property type="entry name" value="Cons_hypoth95"/>
    <property type="match status" value="1"/>
</dbReference>
<dbReference type="EC" id="2.1.1.171" evidence="4"/>
<accession>A0A221W9B1</accession>
<dbReference type="PROSITE" id="PS00092">
    <property type="entry name" value="N6_MTASE"/>
    <property type="match status" value="1"/>
</dbReference>
<dbReference type="GO" id="GO:0003676">
    <property type="term" value="F:nucleic acid binding"/>
    <property type="evidence" value="ECO:0007669"/>
    <property type="project" value="InterPro"/>
</dbReference>
<dbReference type="Gene3D" id="3.40.50.150">
    <property type="entry name" value="Vaccinia Virus protein VP39"/>
    <property type="match status" value="1"/>
</dbReference>
<dbReference type="NCBIfam" id="TIGR00095">
    <property type="entry name" value="16S rRNA (guanine(966)-N(2))-methyltransferase RsmD"/>
    <property type="match status" value="1"/>
</dbReference>
<dbReference type="AlphaFoldDB" id="A0A221W9B1"/>
<dbReference type="EMBL" id="CP022521">
    <property type="protein sequence ID" value="ASO22314.1"/>
    <property type="molecule type" value="Genomic_DNA"/>
</dbReference>
<evidence type="ECO:0000313" key="5">
    <source>
        <dbReference type="Proteomes" id="UP000204221"/>
    </source>
</evidence>